<dbReference type="EMBL" id="JBHUEM010000055">
    <property type="protein sequence ID" value="MFD1739510.1"/>
    <property type="molecule type" value="Genomic_DNA"/>
</dbReference>
<sequence length="123" mass="14250">MSNRKMNLSGTGKEILDHLCELLEIDRPFGVKIALSKGLSNTTNICPDEFKDNKPKWTIPDNIIRDKEYLLFKHLIIEEIRAPLNEETINQQMLHFIELGLRIISNEIESLTSLEDYRIKILG</sequence>
<dbReference type="RefSeq" id="WP_377930750.1">
    <property type="nucleotide sequence ID" value="NZ_JBHUEM010000055.1"/>
</dbReference>
<proteinExistence type="predicted"/>
<organism evidence="1 2">
    <name type="scientific">Bacillus salitolerans</name>
    <dbReference type="NCBI Taxonomy" id="1437434"/>
    <lineage>
        <taxon>Bacteria</taxon>
        <taxon>Bacillati</taxon>
        <taxon>Bacillota</taxon>
        <taxon>Bacilli</taxon>
        <taxon>Bacillales</taxon>
        <taxon>Bacillaceae</taxon>
        <taxon>Bacillus</taxon>
    </lineage>
</organism>
<reference evidence="2" key="1">
    <citation type="journal article" date="2019" name="Int. J. Syst. Evol. Microbiol.">
        <title>The Global Catalogue of Microorganisms (GCM) 10K type strain sequencing project: providing services to taxonomists for standard genome sequencing and annotation.</title>
        <authorList>
            <consortium name="The Broad Institute Genomics Platform"/>
            <consortium name="The Broad Institute Genome Sequencing Center for Infectious Disease"/>
            <person name="Wu L."/>
            <person name="Ma J."/>
        </authorList>
    </citation>
    <scope>NUCLEOTIDE SEQUENCE [LARGE SCALE GENOMIC DNA]</scope>
    <source>
        <strain evidence="2">CCUG 49339</strain>
    </source>
</reference>
<evidence type="ECO:0000313" key="1">
    <source>
        <dbReference type="EMBL" id="MFD1739510.1"/>
    </source>
</evidence>
<name>A0ABW4LZF7_9BACI</name>
<accession>A0ABW4LZF7</accession>
<protein>
    <submittedName>
        <fullName evidence="1">Uncharacterized protein</fullName>
    </submittedName>
</protein>
<gene>
    <name evidence="1" type="ORF">ACFSCX_23800</name>
</gene>
<evidence type="ECO:0000313" key="2">
    <source>
        <dbReference type="Proteomes" id="UP001597214"/>
    </source>
</evidence>
<dbReference type="Proteomes" id="UP001597214">
    <property type="component" value="Unassembled WGS sequence"/>
</dbReference>
<comment type="caution">
    <text evidence="1">The sequence shown here is derived from an EMBL/GenBank/DDBJ whole genome shotgun (WGS) entry which is preliminary data.</text>
</comment>
<keyword evidence="2" id="KW-1185">Reference proteome</keyword>